<comment type="caution">
    <text evidence="2">The sequence shown here is derived from an EMBL/GenBank/DDBJ whole genome shotgun (WGS) entry which is preliminary data.</text>
</comment>
<proteinExistence type="predicted"/>
<evidence type="ECO:0000313" key="3">
    <source>
        <dbReference type="Proteomes" id="UP001150569"/>
    </source>
</evidence>
<name>A0A9W8DX86_9FUNG</name>
<accession>A0A9W8DX86</accession>
<feature type="compositionally biased region" description="Low complexity" evidence="1">
    <location>
        <begin position="175"/>
        <end position="190"/>
    </location>
</feature>
<dbReference type="AlphaFoldDB" id="A0A9W8DX86"/>
<dbReference type="EMBL" id="JANBPT010000021">
    <property type="protein sequence ID" value="KAJ1929895.1"/>
    <property type="molecule type" value="Genomic_DNA"/>
</dbReference>
<evidence type="ECO:0000313" key="2">
    <source>
        <dbReference type="EMBL" id="KAJ1929895.1"/>
    </source>
</evidence>
<organism evidence="2 3">
    <name type="scientific">Tieghemiomyces parasiticus</name>
    <dbReference type="NCBI Taxonomy" id="78921"/>
    <lineage>
        <taxon>Eukaryota</taxon>
        <taxon>Fungi</taxon>
        <taxon>Fungi incertae sedis</taxon>
        <taxon>Zoopagomycota</taxon>
        <taxon>Kickxellomycotina</taxon>
        <taxon>Dimargaritomycetes</taxon>
        <taxon>Dimargaritales</taxon>
        <taxon>Dimargaritaceae</taxon>
        <taxon>Tieghemiomyces</taxon>
    </lineage>
</organism>
<sequence length="242" mass="26732">MDSESPVSDSACETELSSALDAPRSRRVTEAIRMSCIIGNGYQLNLKLLEHLHREYRRVDPTLILTEFLDQSLGRYLDDGRFQLNPYFRLSSAEFRIGLAQRLRGAKVWAISAVLRPALENTVQYQDQLALVLEQAQTADLDRQGLNHGLCHLRLITLPPHPMDVEGTILPSPPISSSASSGDSVSDSGVPPSPPGRPSMPNASVVIDRWELLVAHTQTVQGYLHILQDVSGTVEGYQFSVF</sequence>
<dbReference type="Proteomes" id="UP001150569">
    <property type="component" value="Unassembled WGS sequence"/>
</dbReference>
<reference evidence="2" key="1">
    <citation type="submission" date="2022-07" db="EMBL/GenBank/DDBJ databases">
        <title>Phylogenomic reconstructions and comparative analyses of Kickxellomycotina fungi.</title>
        <authorList>
            <person name="Reynolds N.K."/>
            <person name="Stajich J.E."/>
            <person name="Barry K."/>
            <person name="Grigoriev I.V."/>
            <person name="Crous P."/>
            <person name="Smith M.E."/>
        </authorList>
    </citation>
    <scope>NUCLEOTIDE SEQUENCE</scope>
    <source>
        <strain evidence="2">RSA 861</strain>
    </source>
</reference>
<gene>
    <name evidence="2" type="ORF">IWQ60_000776</name>
</gene>
<evidence type="ECO:0000256" key="1">
    <source>
        <dbReference type="SAM" id="MobiDB-lite"/>
    </source>
</evidence>
<protein>
    <submittedName>
        <fullName evidence="2">Uncharacterized protein</fullName>
    </submittedName>
</protein>
<keyword evidence="3" id="KW-1185">Reference proteome</keyword>
<feature type="region of interest" description="Disordered" evidence="1">
    <location>
        <begin position="166"/>
        <end position="201"/>
    </location>
</feature>